<accession>A0A318EU80</accession>
<dbReference type="SUPFAM" id="SSF50156">
    <property type="entry name" value="PDZ domain-like"/>
    <property type="match status" value="1"/>
</dbReference>
<reference evidence="2 3" key="1">
    <citation type="submission" date="2018-05" db="EMBL/GenBank/DDBJ databases">
        <title>Genomic Encyclopedia of Type Strains, Phase IV (KMG-IV): sequencing the most valuable type-strain genomes for metagenomic binning, comparative biology and taxonomic classification.</title>
        <authorList>
            <person name="Goeker M."/>
        </authorList>
    </citation>
    <scope>NUCLEOTIDE SEQUENCE [LARGE SCALE GENOMIC DNA]</scope>
    <source>
        <strain evidence="2 3">DSM 28816</strain>
    </source>
</reference>
<protein>
    <submittedName>
        <fullName evidence="2">Putative radical SAM enzyme (TIGR03279 family)</fullName>
    </submittedName>
</protein>
<evidence type="ECO:0000313" key="2">
    <source>
        <dbReference type="EMBL" id="PXV96080.1"/>
    </source>
</evidence>
<feature type="domain" description="PDZ" evidence="1">
    <location>
        <begin position="1"/>
        <end position="39"/>
    </location>
</feature>
<sequence length="437" mass="50454">MRKKGHVISKIVPGSIADELELVPGDCLIAINNKEIEDVFDYQFLAEEEYLVLLIGKENGEEWELEIEKDFDDEIGIEFENGLMDDYKSCHNKCIFCFIDQMPEGMRQTLYFKDDDSRLSFLQGNYITLTNMSEKDINRIIEYKMSPINISFQTTNPKLRCEMLHNRFAGDALKKVDRFYEAGIEMNGQIVLCKGINDGKELERSIQDMSQYIPHLKSVSIVPVGLTKFREGLWPLEPFSKEDSKEVLAIIHKWQKKLFKKYGTHFIHAGDEWYIMANEKLPEADNYDGYLQLENGVGMVRLLLDEFEEEYSQLNSDNREHMISIATGVSAYSYIKKMAIRLEEKFPKMTVHVYQIINNFFGSMITVSGLLTGQDLIEQLKDKELGEKLLLPCNILRSGEDVFLDDITIFELETTLQVKVDIVKSSGRDFINSVIQD</sequence>
<dbReference type="InterPro" id="IPR007549">
    <property type="entry name" value="DUF512"/>
</dbReference>
<dbReference type="Pfam" id="PF04459">
    <property type="entry name" value="DUF512"/>
    <property type="match status" value="1"/>
</dbReference>
<organism evidence="2 3">
    <name type="scientific">Lachnotalea glycerini</name>
    <dbReference type="NCBI Taxonomy" id="1763509"/>
    <lineage>
        <taxon>Bacteria</taxon>
        <taxon>Bacillati</taxon>
        <taxon>Bacillota</taxon>
        <taxon>Clostridia</taxon>
        <taxon>Lachnospirales</taxon>
        <taxon>Lachnospiraceae</taxon>
        <taxon>Lachnotalea</taxon>
    </lineage>
</organism>
<dbReference type="PROSITE" id="PS50106">
    <property type="entry name" value="PDZ"/>
    <property type="match status" value="1"/>
</dbReference>
<dbReference type="Proteomes" id="UP000247523">
    <property type="component" value="Unassembled WGS sequence"/>
</dbReference>
<dbReference type="Pfam" id="PF19238">
    <property type="entry name" value="Radical_SAM_2"/>
    <property type="match status" value="1"/>
</dbReference>
<dbReference type="AlphaFoldDB" id="A0A318EU80"/>
<dbReference type="InterPro" id="IPR036034">
    <property type="entry name" value="PDZ_sf"/>
</dbReference>
<dbReference type="InterPro" id="IPR045375">
    <property type="entry name" value="Put_radical_SAM-like_N"/>
</dbReference>
<dbReference type="Gene3D" id="3.20.20.70">
    <property type="entry name" value="Aldolase class I"/>
    <property type="match status" value="1"/>
</dbReference>
<dbReference type="Gene3D" id="2.30.42.10">
    <property type="match status" value="1"/>
</dbReference>
<dbReference type="InterPro" id="IPR058240">
    <property type="entry name" value="rSAM_sf"/>
</dbReference>
<comment type="caution">
    <text evidence="2">The sequence shown here is derived from an EMBL/GenBank/DDBJ whole genome shotgun (WGS) entry which is preliminary data.</text>
</comment>
<dbReference type="RefSeq" id="WP_110290301.1">
    <property type="nucleotide sequence ID" value="NZ_QICS01000001.1"/>
</dbReference>
<evidence type="ECO:0000259" key="1">
    <source>
        <dbReference type="PROSITE" id="PS50106"/>
    </source>
</evidence>
<dbReference type="EMBL" id="QICS01000001">
    <property type="protein sequence ID" value="PXV96080.1"/>
    <property type="molecule type" value="Genomic_DNA"/>
</dbReference>
<gene>
    <name evidence="2" type="ORF">C8E03_101713</name>
</gene>
<dbReference type="InterPro" id="IPR041489">
    <property type="entry name" value="PDZ_6"/>
</dbReference>
<dbReference type="InterPro" id="IPR013785">
    <property type="entry name" value="Aldolase_TIM"/>
</dbReference>
<name>A0A318EU80_9FIRM</name>
<dbReference type="InterPro" id="IPR001478">
    <property type="entry name" value="PDZ"/>
</dbReference>
<evidence type="ECO:0000313" key="3">
    <source>
        <dbReference type="Proteomes" id="UP000247523"/>
    </source>
</evidence>
<dbReference type="SUPFAM" id="SSF102114">
    <property type="entry name" value="Radical SAM enzymes"/>
    <property type="match status" value="1"/>
</dbReference>
<proteinExistence type="predicted"/>
<dbReference type="Pfam" id="PF17820">
    <property type="entry name" value="PDZ_6"/>
    <property type="match status" value="1"/>
</dbReference>